<evidence type="ECO:0000259" key="1">
    <source>
        <dbReference type="Pfam" id="PF00561"/>
    </source>
</evidence>
<proteinExistence type="predicted"/>
<dbReference type="InterPro" id="IPR000073">
    <property type="entry name" value="AB_hydrolase_1"/>
</dbReference>
<dbReference type="Gene3D" id="3.40.50.1820">
    <property type="entry name" value="alpha/beta hydrolase"/>
    <property type="match status" value="1"/>
</dbReference>
<dbReference type="Proteomes" id="UP001597221">
    <property type="component" value="Unassembled WGS sequence"/>
</dbReference>
<dbReference type="GO" id="GO:0016787">
    <property type="term" value="F:hydrolase activity"/>
    <property type="evidence" value="ECO:0007669"/>
    <property type="project" value="UniProtKB-KW"/>
</dbReference>
<evidence type="ECO:0000313" key="3">
    <source>
        <dbReference type="Proteomes" id="UP001597221"/>
    </source>
</evidence>
<dbReference type="InterPro" id="IPR029058">
    <property type="entry name" value="AB_hydrolase_fold"/>
</dbReference>
<dbReference type="Pfam" id="PF00561">
    <property type="entry name" value="Abhydrolase_1"/>
    <property type="match status" value="1"/>
</dbReference>
<dbReference type="PANTHER" id="PTHR43798">
    <property type="entry name" value="MONOACYLGLYCEROL LIPASE"/>
    <property type="match status" value="1"/>
</dbReference>
<reference evidence="3" key="1">
    <citation type="journal article" date="2019" name="Int. J. Syst. Evol. Microbiol.">
        <title>The Global Catalogue of Microorganisms (GCM) 10K type strain sequencing project: providing services to taxonomists for standard genome sequencing and annotation.</title>
        <authorList>
            <consortium name="The Broad Institute Genomics Platform"/>
            <consortium name="The Broad Institute Genome Sequencing Center for Infectious Disease"/>
            <person name="Wu L."/>
            <person name="Ma J."/>
        </authorList>
    </citation>
    <scope>NUCLEOTIDE SEQUENCE [LARGE SCALE GENOMIC DNA]</scope>
    <source>
        <strain evidence="3">CGMCC 1.12376</strain>
    </source>
</reference>
<accession>A0ABW4HP78</accession>
<name>A0ABW4HP78_9BACI</name>
<dbReference type="SUPFAM" id="SSF53474">
    <property type="entry name" value="alpha/beta-Hydrolases"/>
    <property type="match status" value="1"/>
</dbReference>
<protein>
    <submittedName>
        <fullName evidence="2">Alpha/beta fold hydrolase</fullName>
    </submittedName>
</protein>
<dbReference type="InterPro" id="IPR050266">
    <property type="entry name" value="AB_hydrolase_sf"/>
</dbReference>
<dbReference type="PRINTS" id="PR00111">
    <property type="entry name" value="ABHYDROLASE"/>
</dbReference>
<sequence>MLKYRAEESEEDRLGGIKIISFIKVKQKKVEILCKGNKGKTIIILTGMGCSFDEWYNITEKLSETNRVVMFHRPGLGESEIGFDETRNTKAVVDELSELLTVLEITEPIILVGHSYGGLCVQHFAKTYPHKVAGIVLVDSTSVDLQELDELDLDEDETDEIWLEKCKTYSLMEEERLREIINPTLSEKLQPLPNEIQQRLLDFQIRPSLYKAMYSEISNWKKDAEIIKSIGTTIHVPLIVLGRDMEYCIQLGTQSGLSKEEIGIFEAKWKELIKRQAKLSNMSKIVFVKNASHSIHTDRPDMVIQSILEIVNKET</sequence>
<evidence type="ECO:0000313" key="2">
    <source>
        <dbReference type="EMBL" id="MFD1606500.1"/>
    </source>
</evidence>
<dbReference type="PANTHER" id="PTHR43798:SF33">
    <property type="entry name" value="HYDROLASE, PUTATIVE (AFU_ORTHOLOGUE AFUA_2G14860)-RELATED"/>
    <property type="match status" value="1"/>
</dbReference>
<dbReference type="EMBL" id="JBHUDE010000008">
    <property type="protein sequence ID" value="MFD1606500.1"/>
    <property type="molecule type" value="Genomic_DNA"/>
</dbReference>
<comment type="caution">
    <text evidence="2">The sequence shown here is derived from an EMBL/GenBank/DDBJ whole genome shotgun (WGS) entry which is preliminary data.</text>
</comment>
<keyword evidence="3" id="KW-1185">Reference proteome</keyword>
<keyword evidence="2" id="KW-0378">Hydrolase</keyword>
<feature type="domain" description="AB hydrolase-1" evidence="1">
    <location>
        <begin position="41"/>
        <end position="149"/>
    </location>
</feature>
<organism evidence="2 3">
    <name type="scientific">Oceanobacillus luteolus</name>
    <dbReference type="NCBI Taxonomy" id="1274358"/>
    <lineage>
        <taxon>Bacteria</taxon>
        <taxon>Bacillati</taxon>
        <taxon>Bacillota</taxon>
        <taxon>Bacilli</taxon>
        <taxon>Bacillales</taxon>
        <taxon>Bacillaceae</taxon>
        <taxon>Oceanobacillus</taxon>
    </lineage>
</organism>
<gene>
    <name evidence="2" type="ORF">ACFSBH_02315</name>
</gene>